<dbReference type="InterPro" id="IPR036928">
    <property type="entry name" value="AS_sf"/>
</dbReference>
<keyword evidence="4" id="KW-1185">Reference proteome</keyword>
<dbReference type="InterPro" id="IPR000120">
    <property type="entry name" value="Amidase"/>
</dbReference>
<sequence length="472" mass="48930">MANDLWQRGAAELSAAYRTGETDPIEVVSELAGRIDRLNPVLNAYVALAPDLQAQAEASFGRYRDNAPLSPLDGVPVAVKDNLHVAGLPTAWGGSTFTGISKEDELPVARLRAAGAILVGKTNTPEFAVEGYTANARFGVTRNPWDPALTPGGSSGGTVSAVAAGLATLGIGTDGGGSTRRPAGHTGLYGLKPTIGRIARSGGLPQVLMDFEVIGPFARNIRDLRLLYGALAGPDRRDPASRSLPLSARPDAPLRILSVPRLGSHPCDPAILSATRRLARRLAEAGHLVEEADLPIDLSEIDAFWGAFGQIGLAHLRDTVPAMHRNAGALYLGMADTGAGIPASALFGAIGAVQRLRAATSCLFADWDVILMPTAAAQPWPAGQSHPEEIDGQTVGPRGHAIYTGWVNASGHPALAVPAGFDGAGLPIGCQLIGDLGAENLLMDVAGALSAGAESWRWPDLALRSGDAVQAK</sequence>
<evidence type="ECO:0000313" key="3">
    <source>
        <dbReference type="EMBL" id="MDK3074998.1"/>
    </source>
</evidence>
<dbReference type="InterPro" id="IPR023631">
    <property type="entry name" value="Amidase_dom"/>
</dbReference>
<evidence type="ECO:0000313" key="4">
    <source>
        <dbReference type="Proteomes" id="UP001227126"/>
    </source>
</evidence>
<accession>A0ABT7FIU4</accession>
<evidence type="ECO:0000256" key="1">
    <source>
        <dbReference type="ARBA" id="ARBA00009199"/>
    </source>
</evidence>
<organism evidence="3 4">
    <name type="scientific">Sedimentitalea xiamensis</name>
    <dbReference type="NCBI Taxonomy" id="3050037"/>
    <lineage>
        <taxon>Bacteria</taxon>
        <taxon>Pseudomonadati</taxon>
        <taxon>Pseudomonadota</taxon>
        <taxon>Alphaproteobacteria</taxon>
        <taxon>Rhodobacterales</taxon>
        <taxon>Paracoccaceae</taxon>
        <taxon>Sedimentitalea</taxon>
    </lineage>
</organism>
<name>A0ABT7FIU4_9RHOB</name>
<dbReference type="PANTHER" id="PTHR11895:SF7">
    <property type="entry name" value="GLUTAMYL-TRNA(GLN) AMIDOTRANSFERASE SUBUNIT A, MITOCHONDRIAL"/>
    <property type="match status" value="1"/>
</dbReference>
<dbReference type="Gene3D" id="3.90.1300.10">
    <property type="entry name" value="Amidase signature (AS) domain"/>
    <property type="match status" value="1"/>
</dbReference>
<evidence type="ECO:0000259" key="2">
    <source>
        <dbReference type="Pfam" id="PF01425"/>
    </source>
</evidence>
<protein>
    <submittedName>
        <fullName evidence="3">Amidase</fullName>
    </submittedName>
</protein>
<feature type="domain" description="Amidase" evidence="2">
    <location>
        <begin position="26"/>
        <end position="442"/>
    </location>
</feature>
<dbReference type="EMBL" id="JASNJE010000028">
    <property type="protein sequence ID" value="MDK3074998.1"/>
    <property type="molecule type" value="Genomic_DNA"/>
</dbReference>
<dbReference type="PANTHER" id="PTHR11895">
    <property type="entry name" value="TRANSAMIDASE"/>
    <property type="match status" value="1"/>
</dbReference>
<comment type="similarity">
    <text evidence="1">Belongs to the amidase family.</text>
</comment>
<dbReference type="SUPFAM" id="SSF75304">
    <property type="entry name" value="Amidase signature (AS) enzymes"/>
    <property type="match status" value="1"/>
</dbReference>
<dbReference type="Pfam" id="PF01425">
    <property type="entry name" value="Amidase"/>
    <property type="match status" value="1"/>
</dbReference>
<comment type="caution">
    <text evidence="3">The sequence shown here is derived from an EMBL/GenBank/DDBJ whole genome shotgun (WGS) entry which is preliminary data.</text>
</comment>
<reference evidence="3 4" key="1">
    <citation type="submission" date="2023-05" db="EMBL/GenBank/DDBJ databases">
        <title>Sedimentitalea sp. nov. JM2-8.</title>
        <authorList>
            <person name="Huang J."/>
        </authorList>
    </citation>
    <scope>NUCLEOTIDE SEQUENCE [LARGE SCALE GENOMIC DNA]</scope>
    <source>
        <strain evidence="3 4">JM2-8</strain>
    </source>
</reference>
<dbReference type="Proteomes" id="UP001227126">
    <property type="component" value="Unassembled WGS sequence"/>
</dbReference>
<proteinExistence type="inferred from homology"/>
<dbReference type="RefSeq" id="WP_284486927.1">
    <property type="nucleotide sequence ID" value="NZ_JASNJE010000028.1"/>
</dbReference>
<gene>
    <name evidence="3" type="ORF">QO034_18060</name>
</gene>